<dbReference type="GeneID" id="36572072"/>
<evidence type="ECO:0008006" key="4">
    <source>
        <dbReference type="Google" id="ProtNLM"/>
    </source>
</evidence>
<dbReference type="RefSeq" id="XP_024717192.1">
    <property type="nucleotide sequence ID" value="XM_024863991.1"/>
</dbReference>
<dbReference type="AlphaFoldDB" id="A0A2T3ARA9"/>
<reference evidence="2 3" key="1">
    <citation type="journal article" date="2018" name="New Phytol.">
        <title>Comparative genomics and transcriptomics depict ericoid mycorrhizal fungi as versatile saprotrophs and plant mutualists.</title>
        <authorList>
            <person name="Martino E."/>
            <person name="Morin E."/>
            <person name="Grelet G.A."/>
            <person name="Kuo A."/>
            <person name="Kohler A."/>
            <person name="Daghino S."/>
            <person name="Barry K.W."/>
            <person name="Cichocki N."/>
            <person name="Clum A."/>
            <person name="Dockter R.B."/>
            <person name="Hainaut M."/>
            <person name="Kuo R.C."/>
            <person name="LaButti K."/>
            <person name="Lindahl B.D."/>
            <person name="Lindquist E.A."/>
            <person name="Lipzen A."/>
            <person name="Khouja H.R."/>
            <person name="Magnuson J."/>
            <person name="Murat C."/>
            <person name="Ohm R.A."/>
            <person name="Singer S.W."/>
            <person name="Spatafora J.W."/>
            <person name="Wang M."/>
            <person name="Veneault-Fourrey C."/>
            <person name="Henrissat B."/>
            <person name="Grigoriev I.V."/>
            <person name="Martin F.M."/>
            <person name="Perotto S."/>
        </authorList>
    </citation>
    <scope>NUCLEOTIDE SEQUENCE [LARGE SCALE GENOMIC DNA]</scope>
    <source>
        <strain evidence="2 3">ATCC 22711</strain>
    </source>
</reference>
<dbReference type="EMBL" id="KZ679018">
    <property type="protein sequence ID" value="PSS08794.1"/>
    <property type="molecule type" value="Genomic_DNA"/>
</dbReference>
<organism evidence="2 3">
    <name type="scientific">Amorphotheca resinae ATCC 22711</name>
    <dbReference type="NCBI Taxonomy" id="857342"/>
    <lineage>
        <taxon>Eukaryota</taxon>
        <taxon>Fungi</taxon>
        <taxon>Dikarya</taxon>
        <taxon>Ascomycota</taxon>
        <taxon>Pezizomycotina</taxon>
        <taxon>Leotiomycetes</taxon>
        <taxon>Helotiales</taxon>
        <taxon>Amorphothecaceae</taxon>
        <taxon>Amorphotheca</taxon>
    </lineage>
</organism>
<feature type="transmembrane region" description="Helical" evidence="1">
    <location>
        <begin position="34"/>
        <end position="55"/>
    </location>
</feature>
<dbReference type="InParanoid" id="A0A2T3ARA9"/>
<sequence>MRNFERSTITAVESQPPCMEKKTMEEKSTPYKMGYCFIAIYTSSLPCVCLVVWLLSLI</sequence>
<evidence type="ECO:0000313" key="3">
    <source>
        <dbReference type="Proteomes" id="UP000241818"/>
    </source>
</evidence>
<proteinExistence type="predicted"/>
<keyword evidence="1" id="KW-1133">Transmembrane helix</keyword>
<evidence type="ECO:0000256" key="1">
    <source>
        <dbReference type="SAM" id="Phobius"/>
    </source>
</evidence>
<evidence type="ECO:0000313" key="2">
    <source>
        <dbReference type="EMBL" id="PSS08794.1"/>
    </source>
</evidence>
<keyword evidence="1" id="KW-0812">Transmembrane</keyword>
<dbReference type="Proteomes" id="UP000241818">
    <property type="component" value="Unassembled WGS sequence"/>
</dbReference>
<name>A0A2T3ARA9_AMORE</name>
<gene>
    <name evidence="2" type="ORF">M430DRAFT_189533</name>
</gene>
<keyword evidence="1" id="KW-0472">Membrane</keyword>
<protein>
    <recommendedName>
        <fullName evidence="4">Transmembrane protein</fullName>
    </recommendedName>
</protein>
<accession>A0A2T3ARA9</accession>
<keyword evidence="3" id="KW-1185">Reference proteome</keyword>